<dbReference type="InterPro" id="IPR011429">
    <property type="entry name" value="Cyt_c_Planctomycete-type"/>
</dbReference>
<dbReference type="Pfam" id="PF07635">
    <property type="entry name" value="PSCyt1"/>
    <property type="match status" value="1"/>
</dbReference>
<dbReference type="STRING" id="1387353.BSF38_03540"/>
<dbReference type="EMBL" id="CP019082">
    <property type="protein sequence ID" value="APW62008.1"/>
    <property type="molecule type" value="Genomic_DNA"/>
</dbReference>
<evidence type="ECO:0000259" key="7">
    <source>
        <dbReference type="PROSITE" id="PS51007"/>
    </source>
</evidence>
<dbReference type="InterPro" id="IPR015943">
    <property type="entry name" value="WD40/YVTN_repeat-like_dom_sf"/>
</dbReference>
<dbReference type="Proteomes" id="UP000186309">
    <property type="component" value="Chromosome"/>
</dbReference>
<name>A0A1U7CSX1_9BACT</name>
<dbReference type="SMART" id="SM00320">
    <property type="entry name" value="WD40"/>
    <property type="match status" value="6"/>
</dbReference>
<keyword evidence="2 4" id="KW-0479">Metal-binding</keyword>
<dbReference type="InterPro" id="IPR011444">
    <property type="entry name" value="DUF1549"/>
</dbReference>
<feature type="chain" id="PRO_5011984594" description="Cytochrome c domain-containing protein" evidence="6">
    <location>
        <begin position="31"/>
        <end position="1711"/>
    </location>
</feature>
<dbReference type="SUPFAM" id="SSF50978">
    <property type="entry name" value="WD40 repeat-like"/>
    <property type="match status" value="1"/>
</dbReference>
<evidence type="ECO:0000313" key="8">
    <source>
        <dbReference type="EMBL" id="APW62008.1"/>
    </source>
</evidence>
<protein>
    <recommendedName>
        <fullName evidence="7">Cytochrome c domain-containing protein</fullName>
    </recommendedName>
</protein>
<dbReference type="InterPro" id="IPR009056">
    <property type="entry name" value="Cyt_c-like_dom"/>
</dbReference>
<dbReference type="Pfam" id="PF07587">
    <property type="entry name" value="PSD1"/>
    <property type="match status" value="1"/>
</dbReference>
<dbReference type="Pfam" id="PF07583">
    <property type="entry name" value="PSCyt2"/>
    <property type="match status" value="1"/>
</dbReference>
<dbReference type="PANTHER" id="PTHR35889:SF3">
    <property type="entry name" value="F-BOX DOMAIN-CONTAINING PROTEIN"/>
    <property type="match status" value="1"/>
</dbReference>
<dbReference type="SUPFAM" id="SSF46626">
    <property type="entry name" value="Cytochrome c"/>
    <property type="match status" value="1"/>
</dbReference>
<dbReference type="Gene3D" id="2.60.40.1080">
    <property type="match status" value="2"/>
</dbReference>
<dbReference type="PANTHER" id="PTHR35889">
    <property type="entry name" value="CYCLOINULO-OLIGOSACCHARIDE FRUCTANOTRANSFERASE-RELATED"/>
    <property type="match status" value="1"/>
</dbReference>
<dbReference type="Gene3D" id="2.130.10.10">
    <property type="entry name" value="YVTN repeat-like/Quinoprotein amine dehydrogenase"/>
    <property type="match status" value="3"/>
</dbReference>
<evidence type="ECO:0000256" key="4">
    <source>
        <dbReference type="PROSITE-ProRule" id="PRU00433"/>
    </source>
</evidence>
<evidence type="ECO:0000256" key="6">
    <source>
        <dbReference type="SAM" id="SignalP"/>
    </source>
</evidence>
<keyword evidence="6" id="KW-0732">Signal</keyword>
<feature type="compositionally biased region" description="Basic and acidic residues" evidence="5">
    <location>
        <begin position="1056"/>
        <end position="1067"/>
    </location>
</feature>
<dbReference type="RefSeq" id="WP_076347779.1">
    <property type="nucleotide sequence ID" value="NZ_CP019082.1"/>
</dbReference>
<organism evidence="8 9">
    <name type="scientific">Paludisphaera borealis</name>
    <dbReference type="NCBI Taxonomy" id="1387353"/>
    <lineage>
        <taxon>Bacteria</taxon>
        <taxon>Pseudomonadati</taxon>
        <taxon>Planctomycetota</taxon>
        <taxon>Planctomycetia</taxon>
        <taxon>Isosphaerales</taxon>
        <taxon>Isosphaeraceae</taxon>
        <taxon>Paludisphaera</taxon>
    </lineage>
</organism>
<dbReference type="KEGG" id="pbor:BSF38_03540"/>
<dbReference type="GO" id="GO:0046872">
    <property type="term" value="F:metal ion binding"/>
    <property type="evidence" value="ECO:0007669"/>
    <property type="project" value="UniProtKB-KW"/>
</dbReference>
<dbReference type="GO" id="GO:0020037">
    <property type="term" value="F:heme binding"/>
    <property type="evidence" value="ECO:0007669"/>
    <property type="project" value="InterPro"/>
</dbReference>
<proteinExistence type="predicted"/>
<dbReference type="InterPro" id="IPR036322">
    <property type="entry name" value="WD40_repeat_dom_sf"/>
</dbReference>
<feature type="region of interest" description="Disordered" evidence="5">
    <location>
        <begin position="1056"/>
        <end position="1079"/>
    </location>
</feature>
<dbReference type="InterPro" id="IPR022655">
    <property type="entry name" value="DUF1553"/>
</dbReference>
<gene>
    <name evidence="8" type="ORF">BSF38_03540</name>
</gene>
<evidence type="ECO:0000256" key="5">
    <source>
        <dbReference type="SAM" id="MobiDB-lite"/>
    </source>
</evidence>
<accession>A0A1U7CSX1</accession>
<dbReference type="OrthoDB" id="289126at2"/>
<keyword evidence="9" id="KW-1185">Reference proteome</keyword>
<evidence type="ECO:0000256" key="3">
    <source>
        <dbReference type="ARBA" id="ARBA00023004"/>
    </source>
</evidence>
<feature type="domain" description="Cytochrome c" evidence="7">
    <location>
        <begin position="45"/>
        <end position="136"/>
    </location>
</feature>
<keyword evidence="1 4" id="KW-0349">Heme</keyword>
<dbReference type="Gene3D" id="1.10.760.10">
    <property type="entry name" value="Cytochrome c-like domain"/>
    <property type="match status" value="1"/>
</dbReference>
<feature type="signal peptide" evidence="6">
    <location>
        <begin position="1"/>
        <end position="30"/>
    </location>
</feature>
<dbReference type="GO" id="GO:0009055">
    <property type="term" value="F:electron transfer activity"/>
    <property type="evidence" value="ECO:0007669"/>
    <property type="project" value="InterPro"/>
</dbReference>
<reference evidence="9" key="1">
    <citation type="submission" date="2016-12" db="EMBL/GenBank/DDBJ databases">
        <title>Comparative genomics of four Isosphaeraceae planctomycetes: a common pool of plasmids and glycoside hydrolase genes.</title>
        <authorList>
            <person name="Ivanova A."/>
        </authorList>
    </citation>
    <scope>NUCLEOTIDE SEQUENCE [LARGE SCALE GENOMIC DNA]</scope>
    <source>
        <strain evidence="9">PX4</strain>
    </source>
</reference>
<sequence>MSLSKRRIDECRRGAAALLALGLTTAAVVADDKAKAEPAAPAKVSYDKQVRPIFQAHCQGCHQPAKAGGDYVMTSFDRLIKGGESGEKAVASGKPGESHLIEAITPHDGKAEMPRNQPPLNPAEIELIAKWIGQGAVDDTPQGAKSKYDAEHPPVYTRPSVVPSLAFSPDGKLLAVAGFHEVLLWKADGSELVGRLVGLSERINSLAFAPDGKKLAVAGGNPSRLGEVQIWDVATRKLALSAPTTFDTVFGVSWSPDGTKIAYGCTDNSVRAIDAKTGAQILFMGSHSDWALDTVFSPSGTHLVSVGRDMSAKLTEVATQRFVDNMTSITPGALKGGLAAVARHPSRDEVVIGGADGRPKVYRMIRQTVRVIGDDSNLMRELPALPGRVYGVAVSADGKRIAAASSLESASGEVAVYSYEFDPAYPDDIKAIQQKVVTTRSAEENKKLDAYHAAGVKEISRFKTTTGGLYATAFRPDRAVLATAGGDGLVRLLDPETGKLIKEFVPVPIAGSADGNLAASGRSGPLAMPEEPAPTDKLASDAVVTGLEVEPKAIDLHSPVEYAQLVATAKLASGERVDVTRQVAFKPSGADVEVSRGGLVKPRTDGKGKLVLTFADKSVEVPVTVQGVSAPMRPDFVRDVAPVMSRLGCNAGTCHGSAQGKNGFKLSLRGYDPLFDVTALVDDNAARHVNLASPEDSMMLDKPTGSVPHGGGQLFKPGDAYYEILRSWIAQGAKLDRNAPKVARLDVFPKDPIVQLPGALQQLRVVATYHDGLVRDVTREAFLESGNGEVATTSRSGLVTAVRRGEAPILVRYEGGYASTTLTVMGDRKGFVWSQPPSYGKIDDLVAAKWNRLKIQPSGLCTDAEFLRRASLDLTGLPPTSDEVRAFLADARDSKVKREALVDRLIGSPAYVDYWTNKWADLLQVNRKFLGVEGAAAFRTWIRGQVAADVPYDAFVKAVMTASGSNHDNPPAAYYKILRDPESTMENTTQLFLGVRFNCNKCHDHPFEKWTQDQYYQTAAFFAQVDLQADPASAGKMIGGTDVESPKPLYEKVSDAGKTEVVHDRTKQPTPPKFPYPVNYEKPPAGSPRRVELASWLTSKENPYFARGYVNRLWGYLFGVGIIEPLDDVRAGNPASNPELLDYLTGEFVKGGLSARKIIKEICTSRTYQLSVETNEWNADDKVNYAHAIARRLPAEVLLDAVNQATGSTSAFPGVAAGTRAAALPDSGVELPSGFLTTFGRPARESACECERSSGLQLGPIMALVSGPTLADAIADPANEVTKLVAREADDSKLIDELFVRILNRSASPGEIAACRADLQLIDDDHKKLAETLGRKETEFALKRPQLERERSAAIAAAVAALAAHEKELAPKLAQQEKEKAEKTAKLEADLKTYEAGFTAKVQAWEKANAAAVVNRWAVVEPKSMTASNGSKLTKEADGSITVAGDNKNGEVVIVADVDLAGITGVRLEALTDPKLPAKGPGRATDGNFVLAEIQVSAAPKATPDKAKPVVLQTPLADFSQDNFEVAKVIDGKIDQGGWAVSPRAGMLHWATFETKEPIGGPGGTTLTFKLHHQFNDVWTLGRFRISVTRQAKPGLSLPEDLRAVLAVAPEVRSAAQNEVLLSYHRGMDADLRAKTDAVNASKAPLPVDGKLTALRAQIELLKKPVPVDPKLVQLRHDLEMSIQQASTRRLTAAQDIAWALINSPAFLFNH</sequence>
<dbReference type="InterPro" id="IPR036909">
    <property type="entry name" value="Cyt_c-like_dom_sf"/>
</dbReference>
<evidence type="ECO:0000256" key="1">
    <source>
        <dbReference type="ARBA" id="ARBA00022617"/>
    </source>
</evidence>
<dbReference type="InterPro" id="IPR001680">
    <property type="entry name" value="WD40_rpt"/>
</dbReference>
<evidence type="ECO:0000256" key="2">
    <source>
        <dbReference type="ARBA" id="ARBA00022723"/>
    </source>
</evidence>
<dbReference type="PROSITE" id="PS51007">
    <property type="entry name" value="CYTC"/>
    <property type="match status" value="1"/>
</dbReference>
<dbReference type="Pfam" id="PF00400">
    <property type="entry name" value="WD40"/>
    <property type="match status" value="1"/>
</dbReference>
<keyword evidence="3 4" id="KW-0408">Iron</keyword>
<evidence type="ECO:0000313" key="9">
    <source>
        <dbReference type="Proteomes" id="UP000186309"/>
    </source>
</evidence>